<keyword evidence="1" id="KW-1133">Transmembrane helix</keyword>
<protein>
    <submittedName>
        <fullName evidence="2">Uncharacterized protein</fullName>
    </submittedName>
</protein>
<keyword evidence="3" id="KW-1185">Reference proteome</keyword>
<feature type="transmembrane region" description="Helical" evidence="1">
    <location>
        <begin position="76"/>
        <end position="99"/>
    </location>
</feature>
<accession>A0ABS2DC46</accession>
<evidence type="ECO:0000256" key="1">
    <source>
        <dbReference type="SAM" id="Phobius"/>
    </source>
</evidence>
<feature type="transmembrane region" description="Helical" evidence="1">
    <location>
        <begin position="38"/>
        <end position="56"/>
    </location>
</feature>
<dbReference type="Proteomes" id="UP000763641">
    <property type="component" value="Unassembled WGS sequence"/>
</dbReference>
<feature type="transmembrane region" description="Helical" evidence="1">
    <location>
        <begin position="204"/>
        <end position="223"/>
    </location>
</feature>
<dbReference type="RefSeq" id="WP_204200155.1">
    <property type="nucleotide sequence ID" value="NZ_JAFEMC010000005.1"/>
</dbReference>
<evidence type="ECO:0000313" key="2">
    <source>
        <dbReference type="EMBL" id="MBM6578058.1"/>
    </source>
</evidence>
<proteinExistence type="predicted"/>
<organism evidence="2 3">
    <name type="scientific">Sphingomonas longa</name>
    <dbReference type="NCBI Taxonomy" id="2778730"/>
    <lineage>
        <taxon>Bacteria</taxon>
        <taxon>Pseudomonadati</taxon>
        <taxon>Pseudomonadota</taxon>
        <taxon>Alphaproteobacteria</taxon>
        <taxon>Sphingomonadales</taxon>
        <taxon>Sphingomonadaceae</taxon>
        <taxon>Sphingomonas</taxon>
    </lineage>
</organism>
<feature type="transmembrane region" description="Helical" evidence="1">
    <location>
        <begin position="164"/>
        <end position="184"/>
    </location>
</feature>
<reference evidence="2 3" key="1">
    <citation type="submission" date="2020-12" db="EMBL/GenBank/DDBJ databases">
        <title>Sphingomonas sp.</title>
        <authorList>
            <person name="Kim M.K."/>
        </authorList>
    </citation>
    <scope>NUCLEOTIDE SEQUENCE [LARGE SCALE GENOMIC DNA]</scope>
    <source>
        <strain evidence="2 3">BT552</strain>
    </source>
</reference>
<comment type="caution">
    <text evidence="2">The sequence shown here is derived from an EMBL/GenBank/DDBJ whole genome shotgun (WGS) entry which is preliminary data.</text>
</comment>
<sequence length="333" mass="35343">MSRRAEQIILLDERLLEADVVAARRWLRGGMAALSGRHALLGALALYGVWAAVGAYKGIFGLPSGGGEVATDATPLLGLAVYCTLAIACVLGMFLLPRWEMPPAAGGASRHLMHIRMAACASAILMVPWIDPRLPLAVVLVPLVAASACRQCEIETGGISPSALLARLVLQGTWAFVSMVWLVLWSDIWLHVAIFWIPEATSGATPLVMLAIVSAGCIVQSAMRLADRRWPISGLACVAAALCLANPGIPGLVGGALYVMKAGGGHFDIEASAAGQPVCDMGALGRHYYVPAGRDGCTLERATRMVKMLRDMPDGRRTTFLLTHRAKADRADR</sequence>
<name>A0ABS2DC46_9SPHN</name>
<gene>
    <name evidence="2" type="ORF">ILT43_16875</name>
</gene>
<dbReference type="EMBL" id="JAFEMC010000005">
    <property type="protein sequence ID" value="MBM6578058.1"/>
    <property type="molecule type" value="Genomic_DNA"/>
</dbReference>
<evidence type="ECO:0000313" key="3">
    <source>
        <dbReference type="Proteomes" id="UP000763641"/>
    </source>
</evidence>
<keyword evidence="1" id="KW-0812">Transmembrane</keyword>
<keyword evidence="1" id="KW-0472">Membrane</keyword>
<feature type="transmembrane region" description="Helical" evidence="1">
    <location>
        <begin position="235"/>
        <end position="260"/>
    </location>
</feature>